<evidence type="ECO:0000256" key="1">
    <source>
        <dbReference type="ARBA" id="ARBA00004567"/>
    </source>
</evidence>
<comment type="caution">
    <text evidence="10">The sequence shown here is derived from an EMBL/GenBank/DDBJ whole genome shotgun (WGS) entry which is preliminary data.</text>
</comment>
<keyword evidence="3" id="KW-0509">mRNA transport</keyword>
<dbReference type="GO" id="GO:0015031">
    <property type="term" value="P:protein transport"/>
    <property type="evidence" value="ECO:0007669"/>
    <property type="project" value="UniProtKB-KW"/>
</dbReference>
<keyword evidence="2" id="KW-0813">Transport</keyword>
<feature type="compositionally biased region" description="Polar residues" evidence="8">
    <location>
        <begin position="64"/>
        <end position="81"/>
    </location>
</feature>
<dbReference type="OrthoDB" id="185618at2759"/>
<dbReference type="InterPro" id="IPR011993">
    <property type="entry name" value="PH-like_dom_sf"/>
</dbReference>
<evidence type="ECO:0000256" key="8">
    <source>
        <dbReference type="SAM" id="MobiDB-lite"/>
    </source>
</evidence>
<feature type="compositionally biased region" description="Basic and acidic residues" evidence="8">
    <location>
        <begin position="1"/>
        <end position="13"/>
    </location>
</feature>
<dbReference type="Pfam" id="PF00638">
    <property type="entry name" value="Ran_BP1"/>
    <property type="match status" value="1"/>
</dbReference>
<keyword evidence="4" id="KW-0653">Protein transport</keyword>
<dbReference type="Proteomes" id="UP000807306">
    <property type="component" value="Unassembled WGS sequence"/>
</dbReference>
<evidence type="ECO:0000256" key="7">
    <source>
        <dbReference type="ARBA" id="ARBA00023242"/>
    </source>
</evidence>
<proteinExistence type="predicted"/>
<evidence type="ECO:0000256" key="3">
    <source>
        <dbReference type="ARBA" id="ARBA00022816"/>
    </source>
</evidence>
<name>A0A9P6EIE5_9AGAR</name>
<gene>
    <name evidence="10" type="ORF">CPB83DRAFT_852916</name>
</gene>
<dbReference type="InterPro" id="IPR000156">
    <property type="entry name" value="Ran_bind_dom"/>
</dbReference>
<evidence type="ECO:0000313" key="11">
    <source>
        <dbReference type="Proteomes" id="UP000807306"/>
    </source>
</evidence>
<feature type="compositionally biased region" description="Low complexity" evidence="8">
    <location>
        <begin position="433"/>
        <end position="459"/>
    </location>
</feature>
<evidence type="ECO:0000259" key="9">
    <source>
        <dbReference type="PROSITE" id="PS50196"/>
    </source>
</evidence>
<feature type="compositionally biased region" description="Polar residues" evidence="8">
    <location>
        <begin position="414"/>
        <end position="423"/>
    </location>
</feature>
<protein>
    <recommendedName>
        <fullName evidence="9">RanBD1 domain-containing protein</fullName>
    </recommendedName>
</protein>
<dbReference type="SMART" id="SM00160">
    <property type="entry name" value="RanBD"/>
    <property type="match status" value="1"/>
</dbReference>
<feature type="domain" description="RanBD1" evidence="9">
    <location>
        <begin position="475"/>
        <end position="562"/>
    </location>
</feature>
<dbReference type="PANTHER" id="PTHR38697">
    <property type="entry name" value="NUCLEAR PORE COMPLEX PROTEIN SIMILAR TO S. CEREVISIAE NUP2 (EUROFUNG)"/>
    <property type="match status" value="1"/>
</dbReference>
<keyword evidence="7" id="KW-0539">Nucleus</keyword>
<dbReference type="GO" id="GO:0005643">
    <property type="term" value="C:nuclear pore"/>
    <property type="evidence" value="ECO:0007669"/>
    <property type="project" value="UniProtKB-SubCell"/>
</dbReference>
<dbReference type="EMBL" id="MU157847">
    <property type="protein sequence ID" value="KAF9529239.1"/>
    <property type="molecule type" value="Genomic_DNA"/>
</dbReference>
<feature type="compositionally biased region" description="Polar residues" evidence="8">
    <location>
        <begin position="293"/>
        <end position="308"/>
    </location>
</feature>
<dbReference type="Pfam" id="PF08911">
    <property type="entry name" value="NUP50"/>
    <property type="match status" value="1"/>
</dbReference>
<reference evidence="10" key="1">
    <citation type="submission" date="2020-11" db="EMBL/GenBank/DDBJ databases">
        <authorList>
            <consortium name="DOE Joint Genome Institute"/>
            <person name="Ahrendt S."/>
            <person name="Riley R."/>
            <person name="Andreopoulos W."/>
            <person name="Labutti K."/>
            <person name="Pangilinan J."/>
            <person name="Ruiz-Duenas F.J."/>
            <person name="Barrasa J.M."/>
            <person name="Sanchez-Garcia M."/>
            <person name="Camarero S."/>
            <person name="Miyauchi S."/>
            <person name="Serrano A."/>
            <person name="Linde D."/>
            <person name="Babiker R."/>
            <person name="Drula E."/>
            <person name="Ayuso-Fernandez I."/>
            <person name="Pacheco R."/>
            <person name="Padilla G."/>
            <person name="Ferreira P."/>
            <person name="Barriuso J."/>
            <person name="Kellner H."/>
            <person name="Castanera R."/>
            <person name="Alfaro M."/>
            <person name="Ramirez L."/>
            <person name="Pisabarro A.G."/>
            <person name="Kuo A."/>
            <person name="Tritt A."/>
            <person name="Lipzen A."/>
            <person name="He G."/>
            <person name="Yan M."/>
            <person name="Ng V."/>
            <person name="Cullen D."/>
            <person name="Martin F."/>
            <person name="Rosso M.-N."/>
            <person name="Henrissat B."/>
            <person name="Hibbett D."/>
            <person name="Martinez A.T."/>
            <person name="Grigoriev I.V."/>
        </authorList>
    </citation>
    <scope>NUCLEOTIDE SEQUENCE</scope>
    <source>
        <strain evidence="10">CBS 506.95</strain>
    </source>
</reference>
<feature type="compositionally biased region" description="Low complexity" evidence="8">
    <location>
        <begin position="255"/>
        <end position="292"/>
    </location>
</feature>
<feature type="compositionally biased region" description="Polar residues" evidence="8">
    <location>
        <begin position="322"/>
        <end position="341"/>
    </location>
</feature>
<accession>A0A9P6EIE5</accession>
<comment type="subcellular location">
    <subcellularLocation>
        <location evidence="1">Nucleus</location>
        <location evidence="1">Nuclear pore complex</location>
    </subcellularLocation>
</comment>
<feature type="compositionally biased region" description="Polar residues" evidence="8">
    <location>
        <begin position="365"/>
        <end position="379"/>
    </location>
</feature>
<dbReference type="AlphaFoldDB" id="A0A9P6EIE5"/>
<dbReference type="PANTHER" id="PTHR38697:SF1">
    <property type="entry name" value="NUCLEAR PORE COMPLEX PROTEIN SIMILAR TO S. CEREVISIAE NUP2 (EUROFUNG)"/>
    <property type="match status" value="1"/>
</dbReference>
<dbReference type="GO" id="GO:0051028">
    <property type="term" value="P:mRNA transport"/>
    <property type="evidence" value="ECO:0007669"/>
    <property type="project" value="UniProtKB-KW"/>
</dbReference>
<feature type="region of interest" description="Disordered" evidence="8">
    <location>
        <begin position="1"/>
        <end position="133"/>
    </location>
</feature>
<evidence type="ECO:0000256" key="6">
    <source>
        <dbReference type="ARBA" id="ARBA00023132"/>
    </source>
</evidence>
<feature type="compositionally biased region" description="Low complexity" evidence="8">
    <location>
        <begin position="342"/>
        <end position="360"/>
    </location>
</feature>
<evidence type="ECO:0000256" key="2">
    <source>
        <dbReference type="ARBA" id="ARBA00022448"/>
    </source>
</evidence>
<dbReference type="CDD" id="cd13170">
    <property type="entry name" value="RanBD_NUP50"/>
    <property type="match status" value="1"/>
</dbReference>
<feature type="compositionally biased region" description="Polar residues" evidence="8">
    <location>
        <begin position="235"/>
        <end position="254"/>
    </location>
</feature>
<evidence type="ECO:0000313" key="10">
    <source>
        <dbReference type="EMBL" id="KAF9529239.1"/>
    </source>
</evidence>
<evidence type="ECO:0000256" key="4">
    <source>
        <dbReference type="ARBA" id="ARBA00022927"/>
    </source>
</evidence>
<keyword evidence="6" id="KW-0906">Nuclear pore complex</keyword>
<feature type="compositionally biased region" description="Low complexity" evidence="8">
    <location>
        <begin position="96"/>
        <end position="133"/>
    </location>
</feature>
<dbReference type="PROSITE" id="PS50196">
    <property type="entry name" value="RANBD1"/>
    <property type="match status" value="1"/>
</dbReference>
<keyword evidence="5" id="KW-0811">Translocation</keyword>
<dbReference type="Gene3D" id="2.30.29.30">
    <property type="entry name" value="Pleckstrin-homology domain (PH domain)/Phosphotyrosine-binding domain (PTB)"/>
    <property type="match status" value="1"/>
</dbReference>
<keyword evidence="11" id="KW-1185">Reference proteome</keyword>
<dbReference type="InterPro" id="IPR015007">
    <property type="entry name" value="NUP2/50/61"/>
</dbReference>
<dbReference type="SUPFAM" id="SSF50729">
    <property type="entry name" value="PH domain-like"/>
    <property type="match status" value="1"/>
</dbReference>
<evidence type="ECO:0000256" key="5">
    <source>
        <dbReference type="ARBA" id="ARBA00023010"/>
    </source>
</evidence>
<sequence length="612" mass="63026">MKRGAEKQLTKDGGEDDELDESSSGQGFKKASDTALATRTIKALPGRAGKSGPPKSIFAGFGQPTGSLFGSNINASGTETSPAPDGSFSPFGTGFGASTPSAPTTSSFTFTSPAASTASSGSGTFNSSPSTTNTSKAFASILSASANPFSPAPTSNGPSGPDLTSYYKNLRGLNTSFLSTVSSTIEKDPFTDLSGLLESYKALRLKVQKEQDEESDKQTVTSNMKETSDSKLTAAPSTPANLSSFGKLSTSATDSKPTTTSSFASFSSKDSPAPASSSTPSGGSSLFSSNSAQPASTNAFTKTTSSTFPFGAPSKIPVPTEKPSSFFGSTPAVSDASKSTPFGNTTASSSSNSTPFSFGAPPTPSSTNPFGNTNTNLFGSSPSSSLPFKIEPGKNAFGNPTSNDSEKKLPSAISFGTPSQFSKSPGVFFGFGSTPASTSTSLTPTPAPTSESQETTTTEGGDEGGSAAGGSESKEGTPGLLTPNPHDEEGAGEENEETTHAVKLKAYRMKKADEQGGSGWSELGMGVFRLKKHRETDARRVLLRNSTNGKINMNFKIYSGLKPSVAKKALTFIGHADGVSQTYCVRLPNETQANELKAALDREIEFVKAKEP</sequence>
<organism evidence="10 11">
    <name type="scientific">Crepidotus variabilis</name>
    <dbReference type="NCBI Taxonomy" id="179855"/>
    <lineage>
        <taxon>Eukaryota</taxon>
        <taxon>Fungi</taxon>
        <taxon>Dikarya</taxon>
        <taxon>Basidiomycota</taxon>
        <taxon>Agaricomycotina</taxon>
        <taxon>Agaricomycetes</taxon>
        <taxon>Agaricomycetidae</taxon>
        <taxon>Agaricales</taxon>
        <taxon>Agaricineae</taxon>
        <taxon>Crepidotaceae</taxon>
        <taxon>Crepidotus</taxon>
    </lineage>
</organism>
<dbReference type="InterPro" id="IPR053074">
    <property type="entry name" value="NPC_Nucleoporin"/>
</dbReference>
<feature type="region of interest" description="Disordered" evidence="8">
    <location>
        <begin position="207"/>
        <end position="498"/>
    </location>
</feature>